<proteinExistence type="predicted"/>
<feature type="domain" description="Glycosyl hydrolase-like 10" evidence="1">
    <location>
        <begin position="3"/>
        <end position="40"/>
    </location>
</feature>
<protein>
    <recommendedName>
        <fullName evidence="1">Glycosyl hydrolase-like 10 domain-containing protein</fullName>
    </recommendedName>
</protein>
<dbReference type="Pfam" id="PF02638">
    <property type="entry name" value="GHL10"/>
    <property type="match status" value="1"/>
</dbReference>
<organism evidence="2">
    <name type="scientific">bioreactor metagenome</name>
    <dbReference type="NCBI Taxonomy" id="1076179"/>
    <lineage>
        <taxon>unclassified sequences</taxon>
        <taxon>metagenomes</taxon>
        <taxon>ecological metagenomes</taxon>
    </lineage>
</organism>
<dbReference type="InterPro" id="IPR003790">
    <property type="entry name" value="GHL10"/>
</dbReference>
<comment type="caution">
    <text evidence="2">The sequence shown here is derived from an EMBL/GenBank/DDBJ whole genome shotgun (WGS) entry which is preliminary data.</text>
</comment>
<dbReference type="AlphaFoldDB" id="A0A645FT62"/>
<gene>
    <name evidence="2" type="ORF">SDC9_164264</name>
</gene>
<evidence type="ECO:0000313" key="2">
    <source>
        <dbReference type="EMBL" id="MPN16916.1"/>
    </source>
</evidence>
<accession>A0A645FT62</accession>
<sequence>MGVNTIFVQVRPKADALYESDINPWSDVLTGVQVKTRDMIRLAL</sequence>
<reference evidence="2" key="1">
    <citation type="submission" date="2019-08" db="EMBL/GenBank/DDBJ databases">
        <authorList>
            <person name="Kucharzyk K."/>
            <person name="Murdoch R.W."/>
            <person name="Higgins S."/>
            <person name="Loffler F."/>
        </authorList>
    </citation>
    <scope>NUCLEOTIDE SEQUENCE</scope>
</reference>
<evidence type="ECO:0000259" key="1">
    <source>
        <dbReference type="Pfam" id="PF02638"/>
    </source>
</evidence>
<dbReference type="EMBL" id="VSSQ01063928">
    <property type="protein sequence ID" value="MPN16916.1"/>
    <property type="molecule type" value="Genomic_DNA"/>
</dbReference>
<name>A0A645FT62_9ZZZZ</name>